<dbReference type="Proteomes" id="UP000054516">
    <property type="component" value="Unassembled WGS sequence"/>
</dbReference>
<dbReference type="Gene3D" id="3.40.50.1820">
    <property type="entry name" value="alpha/beta hydrolase"/>
    <property type="match status" value="1"/>
</dbReference>
<dbReference type="EMBL" id="DF977485">
    <property type="protein sequence ID" value="GAP89481.1"/>
    <property type="molecule type" value="Genomic_DNA"/>
</dbReference>
<gene>
    <name evidence="2" type="ORF">SAMD00023353_4001250</name>
</gene>
<evidence type="ECO:0000313" key="2">
    <source>
        <dbReference type="EMBL" id="GAP89481.1"/>
    </source>
</evidence>
<dbReference type="PANTHER" id="PTHR37017:SF10">
    <property type="entry name" value="AB HYDROLASE-1 DOMAIN-CONTAINING PROTEIN"/>
    <property type="match status" value="1"/>
</dbReference>
<reference evidence="2" key="1">
    <citation type="submission" date="2016-03" db="EMBL/GenBank/DDBJ databases">
        <title>Draft genome sequence of Rosellinia necatrix.</title>
        <authorList>
            <person name="Kanematsu S."/>
        </authorList>
    </citation>
    <scope>NUCLEOTIDE SEQUENCE [LARGE SCALE GENOMIC DNA]</scope>
    <source>
        <strain evidence="2">W97</strain>
    </source>
</reference>
<evidence type="ECO:0000259" key="1">
    <source>
        <dbReference type="Pfam" id="PF12697"/>
    </source>
</evidence>
<dbReference type="STRING" id="77044.A0A1W2TMC6"/>
<keyword evidence="3" id="KW-1185">Reference proteome</keyword>
<dbReference type="Pfam" id="PF12697">
    <property type="entry name" value="Abhydrolase_6"/>
    <property type="match status" value="1"/>
</dbReference>
<evidence type="ECO:0000313" key="3">
    <source>
        <dbReference type="Proteomes" id="UP000054516"/>
    </source>
</evidence>
<dbReference type="InterPro" id="IPR000073">
    <property type="entry name" value="AB_hydrolase_1"/>
</dbReference>
<dbReference type="InterPro" id="IPR029058">
    <property type="entry name" value="AB_hydrolase_fold"/>
</dbReference>
<sequence length="259" mass="28398">MATPPKQAILIVHGAWHVPESYAKLTTALESSGLEVHIPRLPSVGDVRPPKGDLSSDTKTIRDYAEHLVKEGRTVVALFHSYGGQVGSNALHGLGVEARSAEGLQGGISHLIYMTAYAVAEGTSMIDKVKEFDHMNLIPLAFDIADDSSCASRDPKTLIVSPAPEDDMAEVDTYISTFRRWNAQCMYQAIQHAAWREMPVSYIYTTNDMTVPFDYQKSFVETLKKEGREVQTFELVTGHCPNLTATDAVVDAVKKVISG</sequence>
<organism evidence="2">
    <name type="scientific">Rosellinia necatrix</name>
    <name type="common">White root-rot fungus</name>
    <dbReference type="NCBI Taxonomy" id="77044"/>
    <lineage>
        <taxon>Eukaryota</taxon>
        <taxon>Fungi</taxon>
        <taxon>Dikarya</taxon>
        <taxon>Ascomycota</taxon>
        <taxon>Pezizomycotina</taxon>
        <taxon>Sordariomycetes</taxon>
        <taxon>Xylariomycetidae</taxon>
        <taxon>Xylariales</taxon>
        <taxon>Xylariaceae</taxon>
        <taxon>Rosellinia</taxon>
    </lineage>
</organism>
<dbReference type="PANTHER" id="PTHR37017">
    <property type="entry name" value="AB HYDROLASE-1 DOMAIN-CONTAINING PROTEIN-RELATED"/>
    <property type="match status" value="1"/>
</dbReference>
<keyword evidence="2" id="KW-0378">Hydrolase</keyword>
<dbReference type="AlphaFoldDB" id="A0A1W2TMC6"/>
<accession>A0A1W2TMC6</accession>
<dbReference type="GO" id="GO:0016787">
    <property type="term" value="F:hydrolase activity"/>
    <property type="evidence" value="ECO:0007669"/>
    <property type="project" value="UniProtKB-KW"/>
</dbReference>
<dbReference type="InterPro" id="IPR052897">
    <property type="entry name" value="Sec-Metab_Biosynth_Hydrolase"/>
</dbReference>
<feature type="domain" description="AB hydrolase-1" evidence="1">
    <location>
        <begin position="9"/>
        <end position="252"/>
    </location>
</feature>
<dbReference type="OrthoDB" id="1263307at2759"/>
<proteinExistence type="predicted"/>
<dbReference type="SUPFAM" id="SSF53474">
    <property type="entry name" value="alpha/beta-Hydrolases"/>
    <property type="match status" value="1"/>
</dbReference>
<name>A0A1W2TMC6_ROSNE</name>
<protein>
    <submittedName>
        <fullName evidence="2">Putative alpha beta-hydrolase</fullName>
    </submittedName>
</protein>
<dbReference type="OMA" id="MTVPFDY"/>